<dbReference type="PROSITE" id="PS00059">
    <property type="entry name" value="ADH_ZINC"/>
    <property type="match status" value="1"/>
</dbReference>
<evidence type="ECO:0000256" key="3">
    <source>
        <dbReference type="ARBA" id="ARBA00013190"/>
    </source>
</evidence>
<evidence type="ECO:0000256" key="5">
    <source>
        <dbReference type="ARBA" id="ARBA00022833"/>
    </source>
</evidence>
<dbReference type="PANTHER" id="PTHR42940">
    <property type="entry name" value="ALCOHOL DEHYDROGENASE 1-RELATED"/>
    <property type="match status" value="1"/>
</dbReference>
<comment type="cofactor">
    <cofactor evidence="1 7">
        <name>Zn(2+)</name>
        <dbReference type="ChEBI" id="CHEBI:29105"/>
    </cofactor>
</comment>
<organism evidence="9 10">
    <name type="scientific">Nonomuraea typhae</name>
    <dbReference type="NCBI Taxonomy" id="2603600"/>
    <lineage>
        <taxon>Bacteria</taxon>
        <taxon>Bacillati</taxon>
        <taxon>Actinomycetota</taxon>
        <taxon>Actinomycetes</taxon>
        <taxon>Streptosporangiales</taxon>
        <taxon>Streptosporangiaceae</taxon>
        <taxon>Nonomuraea</taxon>
    </lineage>
</organism>
<feature type="domain" description="Enoyl reductase (ER)" evidence="8">
    <location>
        <begin position="15"/>
        <end position="336"/>
    </location>
</feature>
<dbReference type="Proteomes" id="UP001612741">
    <property type="component" value="Unassembled WGS sequence"/>
</dbReference>
<dbReference type="Gene3D" id="3.40.50.720">
    <property type="entry name" value="NAD(P)-binding Rossmann-like Domain"/>
    <property type="match status" value="1"/>
</dbReference>
<evidence type="ECO:0000256" key="4">
    <source>
        <dbReference type="ARBA" id="ARBA00022723"/>
    </source>
</evidence>
<dbReference type="InterPro" id="IPR020843">
    <property type="entry name" value="ER"/>
</dbReference>
<dbReference type="SMART" id="SM00829">
    <property type="entry name" value="PKS_ER"/>
    <property type="match status" value="1"/>
</dbReference>
<keyword evidence="4 7" id="KW-0479">Metal-binding</keyword>
<keyword evidence="10" id="KW-1185">Reference proteome</keyword>
<reference evidence="9 10" key="1">
    <citation type="submission" date="2024-10" db="EMBL/GenBank/DDBJ databases">
        <title>The Natural Products Discovery Center: Release of the First 8490 Sequenced Strains for Exploring Actinobacteria Biosynthetic Diversity.</title>
        <authorList>
            <person name="Kalkreuter E."/>
            <person name="Kautsar S.A."/>
            <person name="Yang D."/>
            <person name="Bader C.D."/>
            <person name="Teijaro C.N."/>
            <person name="Fluegel L."/>
            <person name="Davis C.M."/>
            <person name="Simpson J.R."/>
            <person name="Lauterbach L."/>
            <person name="Steele A.D."/>
            <person name="Gui C."/>
            <person name="Meng S."/>
            <person name="Li G."/>
            <person name="Viehrig K."/>
            <person name="Ye F."/>
            <person name="Su P."/>
            <person name="Kiefer A.F."/>
            <person name="Nichols A."/>
            <person name="Cepeda A.J."/>
            <person name="Yan W."/>
            <person name="Fan B."/>
            <person name="Jiang Y."/>
            <person name="Adhikari A."/>
            <person name="Zheng C.-J."/>
            <person name="Schuster L."/>
            <person name="Cowan T.M."/>
            <person name="Smanski M.J."/>
            <person name="Chevrette M.G."/>
            <person name="De Carvalho L.P.S."/>
            <person name="Shen B."/>
        </authorList>
    </citation>
    <scope>NUCLEOTIDE SEQUENCE [LARGE SCALE GENOMIC DNA]</scope>
    <source>
        <strain evidence="9 10">NPDC050545</strain>
    </source>
</reference>
<keyword evidence="5 7" id="KW-0862">Zinc</keyword>
<evidence type="ECO:0000256" key="1">
    <source>
        <dbReference type="ARBA" id="ARBA00001947"/>
    </source>
</evidence>
<evidence type="ECO:0000256" key="7">
    <source>
        <dbReference type="RuleBase" id="RU361277"/>
    </source>
</evidence>
<dbReference type="Pfam" id="PF00107">
    <property type="entry name" value="ADH_zinc_N"/>
    <property type="match status" value="1"/>
</dbReference>
<keyword evidence="6" id="KW-0560">Oxidoreductase</keyword>
<dbReference type="InterPro" id="IPR002328">
    <property type="entry name" value="ADH_Zn_CS"/>
</dbReference>
<dbReference type="PANTHER" id="PTHR42940:SF7">
    <property type="entry name" value="ALCOHOL DEHYDROGENASE-LIKE N-TERMINAL DOMAIN-CONTAINING PROTEIN"/>
    <property type="match status" value="1"/>
</dbReference>
<evidence type="ECO:0000313" key="9">
    <source>
        <dbReference type="EMBL" id="MFI6501836.1"/>
    </source>
</evidence>
<dbReference type="SUPFAM" id="SSF51735">
    <property type="entry name" value="NAD(P)-binding Rossmann-fold domains"/>
    <property type="match status" value="1"/>
</dbReference>
<evidence type="ECO:0000256" key="6">
    <source>
        <dbReference type="ARBA" id="ARBA00023002"/>
    </source>
</evidence>
<dbReference type="EMBL" id="JBITGY010000008">
    <property type="protein sequence ID" value="MFI6501836.1"/>
    <property type="molecule type" value="Genomic_DNA"/>
</dbReference>
<gene>
    <name evidence="9" type="ORF">ACIBG2_30955</name>
</gene>
<dbReference type="InterPro" id="IPR013149">
    <property type="entry name" value="ADH-like_C"/>
</dbReference>
<evidence type="ECO:0000313" key="10">
    <source>
        <dbReference type="Proteomes" id="UP001612741"/>
    </source>
</evidence>
<dbReference type="RefSeq" id="WP_397086671.1">
    <property type="nucleotide sequence ID" value="NZ_JBITGY010000008.1"/>
</dbReference>
<accession>A0ABW7Z1I2</accession>
<dbReference type="InterPro" id="IPR036291">
    <property type="entry name" value="NAD(P)-bd_dom_sf"/>
</dbReference>
<dbReference type="Gene3D" id="3.90.180.10">
    <property type="entry name" value="Medium-chain alcohol dehydrogenases, catalytic domain"/>
    <property type="match status" value="1"/>
</dbReference>
<dbReference type="EC" id="1.1.1.1" evidence="3"/>
<dbReference type="Pfam" id="PF08240">
    <property type="entry name" value="ADH_N"/>
    <property type="match status" value="1"/>
</dbReference>
<evidence type="ECO:0000259" key="8">
    <source>
        <dbReference type="SMART" id="SM00829"/>
    </source>
</evidence>
<evidence type="ECO:0000256" key="2">
    <source>
        <dbReference type="ARBA" id="ARBA00008072"/>
    </source>
</evidence>
<protein>
    <recommendedName>
        <fullName evidence="3">alcohol dehydrogenase</fullName>
        <ecNumber evidence="3">1.1.1.1</ecNumber>
    </recommendedName>
</protein>
<dbReference type="InterPro" id="IPR013154">
    <property type="entry name" value="ADH-like_N"/>
</dbReference>
<dbReference type="InterPro" id="IPR011032">
    <property type="entry name" value="GroES-like_sf"/>
</dbReference>
<name>A0ABW7Z1I2_9ACTN</name>
<comment type="caution">
    <text evidence="9">The sequence shown here is derived from an EMBL/GenBank/DDBJ whole genome shotgun (WGS) entry which is preliminary data.</text>
</comment>
<sequence length="338" mass="35410">MSTTTMRAVQITEPGAPFSVTRVDVPEPGPGQVRVRVHACGVCGGDAIARFGLLGVRLPRIPGHEVAGVVDAVGAGVTGWQPGRRVGVGWHGGHCFTCEFCRRGDFVNCEQRAIVGVSYDGGYAEYLIAPQAALARVPEQLTFEEAAPLMCAGVTTYNALRNSGARPGDTVAVHGLGGLGHLGVQYADKMGFRVVAVNRGRDKESLARDLGADDYVDSDAGSAGEALAKLGGAQVILGTVGVAAAQADIAQGLRPNGRLLVIAADHDHQPIPVSGDLLVFGRREVAGWYSGHAQDSQDAMDFAALTGVRPLVQTFPLESAEEAFQSMGRARFRNVLTV</sequence>
<proteinExistence type="inferred from homology"/>
<comment type="similarity">
    <text evidence="2 7">Belongs to the zinc-containing alcohol dehydrogenase family.</text>
</comment>
<dbReference type="SUPFAM" id="SSF50129">
    <property type="entry name" value="GroES-like"/>
    <property type="match status" value="1"/>
</dbReference>